<evidence type="ECO:0000313" key="2">
    <source>
        <dbReference type="EMBL" id="PWW78828.1"/>
    </source>
</evidence>
<evidence type="ECO:0000313" key="3">
    <source>
        <dbReference type="Proteomes" id="UP000246991"/>
    </source>
</evidence>
<evidence type="ECO:0000256" key="1">
    <source>
        <dbReference type="SAM" id="Phobius"/>
    </source>
</evidence>
<dbReference type="Proteomes" id="UP000246991">
    <property type="component" value="Unassembled WGS sequence"/>
</dbReference>
<sequence>FQMKQDSFNHLLSLIYNSQTFMNNLHNCQTSLAVQLVITLYFLGFNGISTVYSAAQLGISEGTTRLYINRCISVLV</sequence>
<proteinExistence type="predicted"/>
<evidence type="ECO:0008006" key="4">
    <source>
        <dbReference type="Google" id="ProtNLM"/>
    </source>
</evidence>
<accession>A0A317SWL8</accession>
<keyword evidence="1" id="KW-0472">Membrane</keyword>
<comment type="caution">
    <text evidence="2">The sequence shown here is derived from an EMBL/GenBank/DDBJ whole genome shotgun (WGS) entry which is preliminary data.</text>
</comment>
<keyword evidence="1" id="KW-1133">Transmembrane helix</keyword>
<organism evidence="2 3">
    <name type="scientific">Tuber magnatum</name>
    <name type="common">white Piedmont truffle</name>
    <dbReference type="NCBI Taxonomy" id="42249"/>
    <lineage>
        <taxon>Eukaryota</taxon>
        <taxon>Fungi</taxon>
        <taxon>Dikarya</taxon>
        <taxon>Ascomycota</taxon>
        <taxon>Pezizomycotina</taxon>
        <taxon>Pezizomycetes</taxon>
        <taxon>Pezizales</taxon>
        <taxon>Tuberaceae</taxon>
        <taxon>Tuber</taxon>
    </lineage>
</organism>
<feature type="transmembrane region" description="Helical" evidence="1">
    <location>
        <begin position="32"/>
        <end position="55"/>
    </location>
</feature>
<name>A0A317SWL8_9PEZI</name>
<dbReference type="AlphaFoldDB" id="A0A317SWL8"/>
<gene>
    <name evidence="2" type="ORF">C7212DRAFT_156069</name>
</gene>
<keyword evidence="3" id="KW-1185">Reference proteome</keyword>
<feature type="non-terminal residue" evidence="2">
    <location>
        <position position="1"/>
    </location>
</feature>
<reference evidence="2 3" key="1">
    <citation type="submission" date="2018-03" db="EMBL/GenBank/DDBJ databases">
        <title>Genomes of Pezizomycetes fungi and the evolution of truffles.</title>
        <authorList>
            <person name="Murat C."/>
            <person name="Payen T."/>
            <person name="Noel B."/>
            <person name="Kuo A."/>
            <person name="Martin F.M."/>
        </authorList>
    </citation>
    <scope>NUCLEOTIDE SEQUENCE [LARGE SCALE GENOMIC DNA]</scope>
    <source>
        <strain evidence="2">091103-1</strain>
    </source>
</reference>
<protein>
    <recommendedName>
        <fullName evidence="4">DDE Tnp4 domain-containing protein</fullName>
    </recommendedName>
</protein>
<keyword evidence="1" id="KW-0812">Transmembrane</keyword>
<dbReference type="EMBL" id="PYWC01000012">
    <property type="protein sequence ID" value="PWW78828.1"/>
    <property type="molecule type" value="Genomic_DNA"/>
</dbReference>